<evidence type="ECO:0000313" key="2">
    <source>
        <dbReference type="Proteomes" id="UP001152795"/>
    </source>
</evidence>
<dbReference type="AlphaFoldDB" id="A0A6S7LSC9"/>
<keyword evidence="2" id="KW-1185">Reference proteome</keyword>
<protein>
    <submittedName>
        <fullName evidence="1">Uncharacterized protein</fullName>
    </submittedName>
</protein>
<dbReference type="Proteomes" id="UP001152795">
    <property type="component" value="Unassembled WGS sequence"/>
</dbReference>
<dbReference type="Pfam" id="PF00078">
    <property type="entry name" value="RVT_1"/>
    <property type="match status" value="1"/>
</dbReference>
<organism evidence="1 2">
    <name type="scientific">Paramuricea clavata</name>
    <name type="common">Red gorgonian</name>
    <name type="synonym">Violescent sea-whip</name>
    <dbReference type="NCBI Taxonomy" id="317549"/>
    <lineage>
        <taxon>Eukaryota</taxon>
        <taxon>Metazoa</taxon>
        <taxon>Cnidaria</taxon>
        <taxon>Anthozoa</taxon>
        <taxon>Octocorallia</taxon>
        <taxon>Malacalcyonacea</taxon>
        <taxon>Plexauridae</taxon>
        <taxon>Paramuricea</taxon>
    </lineage>
</organism>
<dbReference type="PROSITE" id="PS50878">
    <property type="entry name" value="RT_POL"/>
    <property type="match status" value="1"/>
</dbReference>
<proteinExistence type="predicted"/>
<comment type="caution">
    <text evidence="1">The sequence shown here is derived from an EMBL/GenBank/DDBJ whole genome shotgun (WGS) entry which is preliminary data.</text>
</comment>
<name>A0A6S7LSC9_PARCT</name>
<sequence length="116" mass="12834">MDKSNLIGVVFLDLSKAFDLVNHKLLLSKLGKYHTSDGALKWFESYLTNRIQICSFSGCLSTPLNIDVGVPQGSILGPLLFTVYVNDLPLSLEKAETDMYADDTTNWESATNCVEI</sequence>
<evidence type="ECO:0000313" key="1">
    <source>
        <dbReference type="EMBL" id="CAB4042902.1"/>
    </source>
</evidence>
<gene>
    <name evidence="1" type="ORF">PACLA_8A082875</name>
</gene>
<accession>A0A6S7LSC9</accession>
<dbReference type="EMBL" id="CACRXK020031076">
    <property type="protein sequence ID" value="CAB4042902.1"/>
    <property type="molecule type" value="Genomic_DNA"/>
</dbReference>
<dbReference type="PANTHER" id="PTHR33332">
    <property type="entry name" value="REVERSE TRANSCRIPTASE DOMAIN-CONTAINING PROTEIN"/>
    <property type="match status" value="1"/>
</dbReference>
<reference evidence="1" key="1">
    <citation type="submission" date="2020-04" db="EMBL/GenBank/DDBJ databases">
        <authorList>
            <person name="Alioto T."/>
            <person name="Alioto T."/>
            <person name="Gomez Garrido J."/>
        </authorList>
    </citation>
    <scope>NUCLEOTIDE SEQUENCE</scope>
    <source>
        <strain evidence="1">A484AB</strain>
    </source>
</reference>
<dbReference type="InterPro" id="IPR000477">
    <property type="entry name" value="RT_dom"/>
</dbReference>
<dbReference type="OrthoDB" id="3261222at2759"/>